<evidence type="ECO:0000256" key="1">
    <source>
        <dbReference type="ARBA" id="ARBA00007471"/>
    </source>
</evidence>
<dbReference type="Proteomes" id="UP000695022">
    <property type="component" value="Unplaced"/>
</dbReference>
<organism evidence="3 4">
    <name type="scientific">Priapulus caudatus</name>
    <name type="common">Priapulid worm</name>
    <dbReference type="NCBI Taxonomy" id="37621"/>
    <lineage>
        <taxon>Eukaryota</taxon>
        <taxon>Metazoa</taxon>
        <taxon>Ecdysozoa</taxon>
        <taxon>Scalidophora</taxon>
        <taxon>Priapulida</taxon>
        <taxon>Priapulimorpha</taxon>
        <taxon>Priapulimorphida</taxon>
        <taxon>Priapulidae</taxon>
        <taxon>Priapulus</taxon>
    </lineage>
</organism>
<dbReference type="PROSITE" id="PS51339">
    <property type="entry name" value="PPASE_MYOTUBULARIN"/>
    <property type="match status" value="1"/>
</dbReference>
<name>A0ABM1DVN8_PRICU</name>
<gene>
    <name evidence="4" type="primary">LOC106806547</name>
</gene>
<dbReference type="PANTHER" id="PTHR10807">
    <property type="entry name" value="MYOTUBULARIN-RELATED"/>
    <property type="match status" value="1"/>
</dbReference>
<feature type="domain" description="Myotubularin phosphatase" evidence="2">
    <location>
        <begin position="157"/>
        <end position="226"/>
    </location>
</feature>
<sequence>MDSGADDSEGPSVEHIQTSELFPCCSLRSDDPTLQVPYPVLCGEAVEFLGRTADGVITLSNYRLFIRSFADNSCVNMPIKLVEYVDVRDLCQLLIYCKDARTIRCSFEERYREDCMEWHRRLSLAINPMQKIEDCFAFAFYAWCMDQVEPTSLPFSQDGGYDFFKEIERMGFRLGEVWRICELNTNYKFCPTYPKYHLVPVWITDQELEKVAQFRAMKRIPSVVWR</sequence>
<dbReference type="SUPFAM" id="SSF52799">
    <property type="entry name" value="(Phosphotyrosine protein) phosphatases II"/>
    <property type="match status" value="1"/>
</dbReference>
<reference evidence="4" key="1">
    <citation type="submission" date="2025-08" db="UniProtKB">
        <authorList>
            <consortium name="RefSeq"/>
        </authorList>
    </citation>
    <scope>IDENTIFICATION</scope>
</reference>
<keyword evidence="3" id="KW-1185">Reference proteome</keyword>
<protein>
    <submittedName>
        <fullName evidence="4">Myotubularin-related protein 4-like</fullName>
    </submittedName>
</protein>
<evidence type="ECO:0000313" key="3">
    <source>
        <dbReference type="Proteomes" id="UP000695022"/>
    </source>
</evidence>
<comment type="similarity">
    <text evidence="1">Belongs to the protein-tyrosine phosphatase family. Non-receptor class myotubularin subfamily.</text>
</comment>
<dbReference type="InterPro" id="IPR010569">
    <property type="entry name" value="Myotubularin-like_Pase_dom"/>
</dbReference>
<dbReference type="InterPro" id="IPR030564">
    <property type="entry name" value="Myotubularin"/>
</dbReference>
<dbReference type="PANTHER" id="PTHR10807:SF75">
    <property type="entry name" value="PHOSPHATIDYLINOSITOL-3-PHOSPHATE PHOSPHATASE"/>
    <property type="match status" value="1"/>
</dbReference>
<dbReference type="SUPFAM" id="SSF50729">
    <property type="entry name" value="PH domain-like"/>
    <property type="match status" value="1"/>
</dbReference>
<dbReference type="RefSeq" id="XP_014664009.1">
    <property type="nucleotide sequence ID" value="XM_014808523.1"/>
</dbReference>
<dbReference type="Pfam" id="PF06602">
    <property type="entry name" value="Myotub-related"/>
    <property type="match status" value="1"/>
</dbReference>
<accession>A0ABM1DVN8</accession>
<evidence type="ECO:0000313" key="4">
    <source>
        <dbReference type="RefSeq" id="XP_014664009.1"/>
    </source>
</evidence>
<dbReference type="InterPro" id="IPR029021">
    <property type="entry name" value="Prot-tyrosine_phosphatase-like"/>
</dbReference>
<evidence type="ECO:0000259" key="2">
    <source>
        <dbReference type="PROSITE" id="PS51339"/>
    </source>
</evidence>
<dbReference type="GeneID" id="106806547"/>
<proteinExistence type="inferred from homology"/>